<dbReference type="AlphaFoldDB" id="A0A2N3PJT8"/>
<dbReference type="GeneID" id="97290307"/>
<feature type="transmembrane region" description="Helical" evidence="1">
    <location>
        <begin position="50"/>
        <end position="71"/>
    </location>
</feature>
<comment type="caution">
    <text evidence="2">The sequence shown here is derived from an EMBL/GenBank/DDBJ whole genome shotgun (WGS) entry which is preliminary data.</text>
</comment>
<reference evidence="2 3" key="1">
    <citation type="submission" date="2016-07" db="EMBL/GenBank/DDBJ databases">
        <title>Detection of Helicobacter winghamensis from caecal content of red fox (Vulpes vulpes).</title>
        <authorList>
            <person name="Zanoni R.G."/>
            <person name="Florio D."/>
            <person name="Caffara M."/>
            <person name="Renzi M."/>
            <person name="Parisi A."/>
            <person name="Pasquali F."/>
            <person name="Manfreda G."/>
        </authorList>
    </citation>
    <scope>NUCLEOTIDE SEQUENCE [LARGE SCALE GENOMIC DNA]</scope>
    <source>
        <strain evidence="2 3">295_13</strain>
    </source>
</reference>
<dbReference type="OrthoDB" id="5323354at2"/>
<organism evidence="2 3">
    <name type="scientific">Helicobacter winghamensis</name>
    <dbReference type="NCBI Taxonomy" id="157268"/>
    <lineage>
        <taxon>Bacteria</taxon>
        <taxon>Pseudomonadati</taxon>
        <taxon>Campylobacterota</taxon>
        <taxon>Epsilonproteobacteria</taxon>
        <taxon>Campylobacterales</taxon>
        <taxon>Helicobacteraceae</taxon>
        <taxon>Helicobacter</taxon>
    </lineage>
</organism>
<evidence type="ECO:0008006" key="4">
    <source>
        <dbReference type="Google" id="ProtNLM"/>
    </source>
</evidence>
<evidence type="ECO:0000313" key="2">
    <source>
        <dbReference type="EMBL" id="PKT81419.1"/>
    </source>
</evidence>
<feature type="transmembrane region" description="Helical" evidence="1">
    <location>
        <begin position="23"/>
        <end position="43"/>
    </location>
</feature>
<evidence type="ECO:0000313" key="3">
    <source>
        <dbReference type="Proteomes" id="UP000233350"/>
    </source>
</evidence>
<proteinExistence type="predicted"/>
<evidence type="ECO:0000256" key="1">
    <source>
        <dbReference type="SAM" id="Phobius"/>
    </source>
</evidence>
<dbReference type="Proteomes" id="UP000233350">
    <property type="component" value="Unassembled WGS sequence"/>
</dbReference>
<keyword evidence="3" id="KW-1185">Reference proteome</keyword>
<dbReference type="STRING" id="556267.HWAG_01053"/>
<keyword evidence="1" id="KW-0472">Membrane</keyword>
<dbReference type="InterPro" id="IPR013417">
    <property type="entry name" value="CHP02588"/>
</dbReference>
<dbReference type="EMBL" id="MBPK01000022">
    <property type="protein sequence ID" value="PKT81419.1"/>
    <property type="molecule type" value="Genomic_DNA"/>
</dbReference>
<protein>
    <recommendedName>
        <fullName evidence="4">DUF2393 domain-containing protein</fullName>
    </recommendedName>
</protein>
<name>A0A2N3PJT8_9HELI</name>
<keyword evidence="1" id="KW-0812">Transmembrane</keyword>
<keyword evidence="1" id="KW-1133">Transmembrane helix</keyword>
<dbReference type="Pfam" id="PF09624">
    <property type="entry name" value="DUF2393"/>
    <property type="match status" value="1"/>
</dbReference>
<gene>
    <name evidence="2" type="ORF">BCM31_07070</name>
</gene>
<dbReference type="RefSeq" id="WP_006802749.1">
    <property type="nucleotide sequence ID" value="NZ_CABKOI010000020.1"/>
</dbReference>
<accession>A0A2N3PJT8</accession>
<sequence>MNSLKEYLLKFTEISRFFALPDYLILMSIFLIILLIFLLSVALRGRALPFMLFFSLSGGLILASPFIYQWIMESYLKKIEFTLTHNASLQYDAVYFVEGSFKNLGHLDFRGCVVEVNFIPKDLKKFERIKYKINPKYSKTEIYKTPLKKQEAMDFKIVIPSPNSQVQFDLDTKGACY</sequence>